<protein>
    <submittedName>
        <fullName evidence="2">Helix-turn-helix domain-containing protein</fullName>
    </submittedName>
</protein>
<comment type="caution">
    <text evidence="2">The sequence shown here is derived from an EMBL/GenBank/DDBJ whole genome shotgun (WGS) entry which is preliminary data.</text>
</comment>
<dbReference type="AlphaFoldDB" id="A0A5R9EAJ2"/>
<organism evidence="2 3">
    <name type="scientific">Streptomyces marianii</name>
    <dbReference type="NCBI Taxonomy" id="1817406"/>
    <lineage>
        <taxon>Bacteria</taxon>
        <taxon>Bacillati</taxon>
        <taxon>Actinomycetota</taxon>
        <taxon>Actinomycetes</taxon>
        <taxon>Kitasatosporales</taxon>
        <taxon>Streptomycetaceae</taxon>
        <taxon>Streptomyces</taxon>
    </lineage>
</organism>
<dbReference type="Proteomes" id="UP000305921">
    <property type="component" value="Unassembled WGS sequence"/>
</dbReference>
<keyword evidence="3" id="KW-1185">Reference proteome</keyword>
<dbReference type="GO" id="GO:0003677">
    <property type="term" value="F:DNA binding"/>
    <property type="evidence" value="ECO:0007669"/>
    <property type="project" value="InterPro"/>
</dbReference>
<dbReference type="NCBIfam" id="TIGR01764">
    <property type="entry name" value="excise"/>
    <property type="match status" value="1"/>
</dbReference>
<evidence type="ECO:0000313" key="3">
    <source>
        <dbReference type="Proteomes" id="UP000305921"/>
    </source>
</evidence>
<dbReference type="InterPro" id="IPR010093">
    <property type="entry name" value="SinI_DNA-bd"/>
</dbReference>
<dbReference type="Pfam" id="PF12728">
    <property type="entry name" value="HTH_17"/>
    <property type="match status" value="1"/>
</dbReference>
<dbReference type="EMBL" id="VAWE01000001">
    <property type="protein sequence ID" value="TLQ45003.1"/>
    <property type="molecule type" value="Genomic_DNA"/>
</dbReference>
<proteinExistence type="predicted"/>
<name>A0A5R9EAJ2_9ACTN</name>
<feature type="domain" description="Helix-turn-helix" evidence="1">
    <location>
        <begin position="19"/>
        <end position="67"/>
    </location>
</feature>
<dbReference type="RefSeq" id="WP_138054363.1">
    <property type="nucleotide sequence ID" value="NZ_VAWE01000001.1"/>
</dbReference>
<reference evidence="2 3" key="1">
    <citation type="submission" date="2019-05" db="EMBL/GenBank/DDBJ databases">
        <title>Streptomyces marianii sp. nov., a novel marine actinomycete from southern coast of India.</title>
        <authorList>
            <person name="Iniyan A.M."/>
            <person name="Wink J."/>
            <person name="Ramprasad E."/>
            <person name="Ramana C.V."/>
            <person name="Bunk B."/>
            <person name="Sproer C."/>
            <person name="Joseph F.-J.R.S."/>
            <person name="Vincent S.G.P."/>
        </authorList>
    </citation>
    <scope>NUCLEOTIDE SEQUENCE [LARGE SCALE GENOMIC DNA]</scope>
    <source>
        <strain evidence="2 3">ICN19</strain>
    </source>
</reference>
<gene>
    <name evidence="2" type="ORF">FEF34_19810</name>
</gene>
<dbReference type="InterPro" id="IPR041657">
    <property type="entry name" value="HTH_17"/>
</dbReference>
<sequence length="76" mass="8310">MAEPRDADAPESFDPSLVLLTVEEAARRLRIGRTTCFRLVLAGGIESVTVGRLRRVPADAVPAYVARLRHRPVEAA</sequence>
<accession>A0A5R9EAJ2</accession>
<evidence type="ECO:0000259" key="1">
    <source>
        <dbReference type="Pfam" id="PF12728"/>
    </source>
</evidence>
<dbReference type="OrthoDB" id="1093249at2"/>
<evidence type="ECO:0000313" key="2">
    <source>
        <dbReference type="EMBL" id="TLQ45003.1"/>
    </source>
</evidence>